<feature type="repeat" description="WD" evidence="4">
    <location>
        <begin position="62"/>
        <end position="104"/>
    </location>
</feature>
<evidence type="ECO:0000256" key="1">
    <source>
        <dbReference type="ARBA" id="ARBA00022553"/>
    </source>
</evidence>
<dbReference type="SMART" id="SM00320">
    <property type="entry name" value="WD40"/>
    <property type="match status" value="2"/>
</dbReference>
<reference evidence="5 6" key="1">
    <citation type="submission" date="2022-12" db="EMBL/GenBank/DDBJ databases">
        <title>Chromosome-scale assembly of the Ensete ventricosum genome.</title>
        <authorList>
            <person name="Dussert Y."/>
            <person name="Stocks J."/>
            <person name="Wendawek A."/>
            <person name="Woldeyes F."/>
            <person name="Nichols R.A."/>
            <person name="Borrell J.S."/>
        </authorList>
    </citation>
    <scope>NUCLEOTIDE SEQUENCE [LARGE SCALE GENOMIC DNA]</scope>
    <source>
        <strain evidence="6">cv. Maze</strain>
        <tissue evidence="5">Seeds</tissue>
    </source>
</reference>
<evidence type="ECO:0008006" key="7">
    <source>
        <dbReference type="Google" id="ProtNLM"/>
    </source>
</evidence>
<dbReference type="EMBL" id="JAQQAF010000006">
    <property type="protein sequence ID" value="KAJ8477863.1"/>
    <property type="molecule type" value="Genomic_DNA"/>
</dbReference>
<evidence type="ECO:0000256" key="3">
    <source>
        <dbReference type="ARBA" id="ARBA00022737"/>
    </source>
</evidence>
<organism evidence="5 6">
    <name type="scientific">Ensete ventricosum</name>
    <name type="common">Abyssinian banana</name>
    <name type="synonym">Musa ensete</name>
    <dbReference type="NCBI Taxonomy" id="4639"/>
    <lineage>
        <taxon>Eukaryota</taxon>
        <taxon>Viridiplantae</taxon>
        <taxon>Streptophyta</taxon>
        <taxon>Embryophyta</taxon>
        <taxon>Tracheophyta</taxon>
        <taxon>Spermatophyta</taxon>
        <taxon>Magnoliopsida</taxon>
        <taxon>Liliopsida</taxon>
        <taxon>Zingiberales</taxon>
        <taxon>Musaceae</taxon>
        <taxon>Ensete</taxon>
    </lineage>
</organism>
<keyword evidence="1" id="KW-0597">Phosphoprotein</keyword>
<dbReference type="Pfam" id="PF00400">
    <property type="entry name" value="WD40"/>
    <property type="match status" value="2"/>
</dbReference>
<comment type="caution">
    <text evidence="5">The sequence shown here is derived from an EMBL/GenBank/DDBJ whole genome shotgun (WGS) entry which is preliminary data.</text>
</comment>
<dbReference type="Proteomes" id="UP001222027">
    <property type="component" value="Unassembled WGS sequence"/>
</dbReference>
<dbReference type="InterPro" id="IPR015943">
    <property type="entry name" value="WD40/YVTN_repeat-like_dom_sf"/>
</dbReference>
<evidence type="ECO:0000313" key="5">
    <source>
        <dbReference type="EMBL" id="KAJ8477863.1"/>
    </source>
</evidence>
<dbReference type="InterPro" id="IPR019775">
    <property type="entry name" value="WD40_repeat_CS"/>
</dbReference>
<name>A0AAV8QMT1_ENSVE</name>
<keyword evidence="3" id="KW-0677">Repeat</keyword>
<accession>A0AAV8QMT1</accession>
<dbReference type="AlphaFoldDB" id="A0AAV8QMT1"/>
<dbReference type="InterPro" id="IPR036322">
    <property type="entry name" value="WD40_repeat_dom_sf"/>
</dbReference>
<dbReference type="PANTHER" id="PTHR14091:SF0">
    <property type="entry name" value="PERIODIC TRYPTOPHAN PROTEIN 1 HOMOLOG"/>
    <property type="match status" value="1"/>
</dbReference>
<protein>
    <recommendedName>
        <fullName evidence="7">Anaphase-promoting complex subunit 4 WD40 domain-containing protein</fullName>
    </recommendedName>
</protein>
<sequence>MGPTLRALFCDEFSSLQCKIWVVNHSRLEPWNEVSLENGTVQGFDVRASSDSGSSSKPSFILHAHEKAVSAVSFNRAAPNFLATGSTDKMVKLWDLSNNQPSCVASQNLKAGAVFSVAFSDDNPFLLAIGGSKGRLEVWDTLSDPGIGGRFGKYSNQSKN</sequence>
<proteinExistence type="predicted"/>
<evidence type="ECO:0000313" key="6">
    <source>
        <dbReference type="Proteomes" id="UP001222027"/>
    </source>
</evidence>
<dbReference type="GO" id="GO:0006364">
    <property type="term" value="P:rRNA processing"/>
    <property type="evidence" value="ECO:0007669"/>
    <property type="project" value="InterPro"/>
</dbReference>
<dbReference type="PROSITE" id="PS00678">
    <property type="entry name" value="WD_REPEATS_1"/>
    <property type="match status" value="1"/>
</dbReference>
<dbReference type="GO" id="GO:0005634">
    <property type="term" value="C:nucleus"/>
    <property type="evidence" value="ECO:0007669"/>
    <property type="project" value="TreeGrafter"/>
</dbReference>
<keyword evidence="6" id="KW-1185">Reference proteome</keyword>
<keyword evidence="2 4" id="KW-0853">WD repeat</keyword>
<gene>
    <name evidence="5" type="ORF">OPV22_021590</name>
</gene>
<evidence type="ECO:0000256" key="2">
    <source>
        <dbReference type="ARBA" id="ARBA00022574"/>
    </source>
</evidence>
<dbReference type="PANTHER" id="PTHR14091">
    <property type="entry name" value="PERIODIC TRYPTOPHAN PROTEIN 1"/>
    <property type="match status" value="1"/>
</dbReference>
<dbReference type="PROSITE" id="PS50294">
    <property type="entry name" value="WD_REPEATS_REGION"/>
    <property type="match status" value="1"/>
</dbReference>
<dbReference type="Gene3D" id="2.130.10.10">
    <property type="entry name" value="YVTN repeat-like/Quinoprotein amine dehydrogenase"/>
    <property type="match status" value="1"/>
</dbReference>
<evidence type="ECO:0000256" key="4">
    <source>
        <dbReference type="PROSITE-ProRule" id="PRU00221"/>
    </source>
</evidence>
<dbReference type="PROSITE" id="PS50082">
    <property type="entry name" value="WD_REPEATS_2"/>
    <property type="match status" value="1"/>
</dbReference>
<dbReference type="InterPro" id="IPR001680">
    <property type="entry name" value="WD40_rpt"/>
</dbReference>
<dbReference type="SUPFAM" id="SSF50978">
    <property type="entry name" value="WD40 repeat-like"/>
    <property type="match status" value="1"/>
</dbReference>
<dbReference type="InterPro" id="IPR044285">
    <property type="entry name" value="PWP1"/>
</dbReference>